<dbReference type="GO" id="GO:0008270">
    <property type="term" value="F:zinc ion binding"/>
    <property type="evidence" value="ECO:0007669"/>
    <property type="project" value="UniProtKB-KW"/>
</dbReference>
<dbReference type="InterPro" id="IPR049808">
    <property type="entry name" value="CONSTANS-like_Bbox1"/>
</dbReference>
<dbReference type="PANTHER" id="PTHR31717">
    <property type="entry name" value="ZINC FINGER PROTEIN CONSTANS-LIKE 10"/>
    <property type="match status" value="1"/>
</dbReference>
<reference evidence="6" key="1">
    <citation type="journal article" date="2023" name="bioRxiv">
        <title>Improved chromosome-level genome assembly for marigold (Tagetes erecta).</title>
        <authorList>
            <person name="Jiang F."/>
            <person name="Yuan L."/>
            <person name="Wang S."/>
            <person name="Wang H."/>
            <person name="Xu D."/>
            <person name="Wang A."/>
            <person name="Fan W."/>
        </authorList>
    </citation>
    <scope>NUCLEOTIDE SEQUENCE</scope>
    <source>
        <strain evidence="6">WSJ</strain>
        <tissue evidence="6">Leaf</tissue>
    </source>
</reference>
<dbReference type="EMBL" id="JAUHHV010000001">
    <property type="protein sequence ID" value="KAK1436955.1"/>
    <property type="molecule type" value="Genomic_DNA"/>
</dbReference>
<gene>
    <name evidence="6" type="ORF">QVD17_02739</name>
</gene>
<evidence type="ECO:0000256" key="3">
    <source>
        <dbReference type="ARBA" id="ARBA00022833"/>
    </source>
</evidence>
<dbReference type="SMART" id="SM00336">
    <property type="entry name" value="BBOX"/>
    <property type="match status" value="1"/>
</dbReference>
<name>A0AAD8L759_TARER</name>
<protein>
    <recommendedName>
        <fullName evidence="5">B box-type domain-containing protein</fullName>
    </recommendedName>
</protein>
<evidence type="ECO:0000256" key="2">
    <source>
        <dbReference type="ARBA" id="ARBA00022771"/>
    </source>
</evidence>
<dbReference type="Proteomes" id="UP001229421">
    <property type="component" value="Unassembled WGS sequence"/>
</dbReference>
<accession>A0AAD8L759</accession>
<evidence type="ECO:0000313" key="6">
    <source>
        <dbReference type="EMBL" id="KAK1436955.1"/>
    </source>
</evidence>
<evidence type="ECO:0000313" key="7">
    <source>
        <dbReference type="Proteomes" id="UP001229421"/>
    </source>
</evidence>
<feature type="domain" description="B box-type" evidence="5">
    <location>
        <begin position="20"/>
        <end position="67"/>
    </location>
</feature>
<proteinExistence type="predicted"/>
<keyword evidence="2 4" id="KW-0863">Zinc-finger</keyword>
<dbReference type="CDD" id="cd19821">
    <property type="entry name" value="Bbox1_BBX-like"/>
    <property type="match status" value="1"/>
</dbReference>
<evidence type="ECO:0000259" key="5">
    <source>
        <dbReference type="PROSITE" id="PS50119"/>
    </source>
</evidence>
<dbReference type="AlphaFoldDB" id="A0AAD8L759"/>
<keyword evidence="3" id="KW-0862">Zinc</keyword>
<comment type="caution">
    <text evidence="6">The sequence shown here is derived from an EMBL/GenBank/DDBJ whole genome shotgun (WGS) entry which is preliminary data.</text>
</comment>
<dbReference type="InterPro" id="IPR000315">
    <property type="entry name" value="Znf_B-box"/>
</dbReference>
<dbReference type="PROSITE" id="PS50119">
    <property type="entry name" value="ZF_BBOX"/>
    <property type="match status" value="1"/>
</dbReference>
<organism evidence="6 7">
    <name type="scientific">Tagetes erecta</name>
    <name type="common">African marigold</name>
    <dbReference type="NCBI Taxonomy" id="13708"/>
    <lineage>
        <taxon>Eukaryota</taxon>
        <taxon>Viridiplantae</taxon>
        <taxon>Streptophyta</taxon>
        <taxon>Embryophyta</taxon>
        <taxon>Tracheophyta</taxon>
        <taxon>Spermatophyta</taxon>
        <taxon>Magnoliopsida</taxon>
        <taxon>eudicotyledons</taxon>
        <taxon>Gunneridae</taxon>
        <taxon>Pentapetalae</taxon>
        <taxon>asterids</taxon>
        <taxon>campanulids</taxon>
        <taxon>Asterales</taxon>
        <taxon>Asteraceae</taxon>
        <taxon>Asteroideae</taxon>
        <taxon>Heliantheae alliance</taxon>
        <taxon>Tageteae</taxon>
        <taxon>Tagetes</taxon>
    </lineage>
</organism>
<keyword evidence="1" id="KW-0479">Metal-binding</keyword>
<evidence type="ECO:0000256" key="1">
    <source>
        <dbReference type="ARBA" id="ARBA00022723"/>
    </source>
</evidence>
<evidence type="ECO:0000256" key="4">
    <source>
        <dbReference type="PROSITE-ProRule" id="PRU00024"/>
    </source>
</evidence>
<dbReference type="PANTHER" id="PTHR31717:SF142">
    <property type="entry name" value="B-BOX DOMAIN PROTEIN 30-RELATED"/>
    <property type="match status" value="1"/>
</dbReference>
<sequence>MILNMLLLFPNDKQTLFCSSAGVVCDLCHHHQPSVYCGSDSAFLCLDCDHQVHTANFLVARHVRVSICKSYHSHCHDDDDDDDVLSSSSSSSSTVCSNVKRTTSAMVGSSGSDDWKTREVLVSWWSRLGGSSSSSNSSRVIEVARHGFRVWWANRLEWAPYRVGLAASLWLGFTKQKMKRIGMRRRLLKRLEEISGVPAKSIVLEQSKLAKTMKYKHQHQYQESWAEC</sequence>
<keyword evidence="7" id="KW-1185">Reference proteome</keyword>